<dbReference type="Pfam" id="PF04949">
    <property type="entry name" value="Transcrip_act"/>
    <property type="match status" value="1"/>
</dbReference>
<organism evidence="1 2">
    <name type="scientific">Brassica carinata</name>
    <name type="common">Ethiopian mustard</name>
    <name type="synonym">Abyssinian cabbage</name>
    <dbReference type="NCBI Taxonomy" id="52824"/>
    <lineage>
        <taxon>Eukaryota</taxon>
        <taxon>Viridiplantae</taxon>
        <taxon>Streptophyta</taxon>
        <taxon>Embryophyta</taxon>
        <taxon>Tracheophyta</taxon>
        <taxon>Spermatophyta</taxon>
        <taxon>Magnoliopsida</taxon>
        <taxon>eudicotyledons</taxon>
        <taxon>Gunneridae</taxon>
        <taxon>Pentapetalae</taxon>
        <taxon>rosids</taxon>
        <taxon>malvids</taxon>
        <taxon>Brassicales</taxon>
        <taxon>Brassicaceae</taxon>
        <taxon>Brassiceae</taxon>
        <taxon>Brassica</taxon>
    </lineage>
</organism>
<evidence type="ECO:0008006" key="3">
    <source>
        <dbReference type="Google" id="ProtNLM"/>
    </source>
</evidence>
<dbReference type="OrthoDB" id="1921288at2759"/>
<dbReference type="Proteomes" id="UP000886595">
    <property type="component" value="Unassembled WGS sequence"/>
</dbReference>
<keyword evidence="2" id="KW-1185">Reference proteome</keyword>
<comment type="caution">
    <text evidence="1">The sequence shown here is derived from an EMBL/GenBank/DDBJ whole genome shotgun (WGS) entry which is preliminary data.</text>
</comment>
<evidence type="ECO:0000313" key="1">
    <source>
        <dbReference type="EMBL" id="KAG2286098.1"/>
    </source>
</evidence>
<name>A0A8X7RFU8_BRACI</name>
<gene>
    <name evidence="1" type="ORF">Bca52824_045702</name>
</gene>
<accession>A0A8X7RFU8</accession>
<reference evidence="1 2" key="1">
    <citation type="submission" date="2020-02" db="EMBL/GenBank/DDBJ databases">
        <authorList>
            <person name="Ma Q."/>
            <person name="Huang Y."/>
            <person name="Song X."/>
            <person name="Pei D."/>
        </authorList>
    </citation>
    <scope>NUCLEOTIDE SEQUENCE [LARGE SCALE GENOMIC DNA]</scope>
    <source>
        <strain evidence="1">Sxm20200214</strain>
        <tissue evidence="1">Leaf</tissue>
    </source>
</reference>
<dbReference type="PANTHER" id="PTHR21470:SF20">
    <property type="entry name" value="RAB6-INTERACTING GOLGIN"/>
    <property type="match status" value="1"/>
</dbReference>
<dbReference type="AlphaFoldDB" id="A0A8X7RFU8"/>
<dbReference type="InterPro" id="IPR007033">
    <property type="entry name" value="GORAB"/>
</dbReference>
<protein>
    <recommendedName>
        <fullName evidence="3">RAB6-interacting golgin</fullName>
    </recommendedName>
</protein>
<dbReference type="EMBL" id="JAAMPC010000010">
    <property type="protein sequence ID" value="KAG2286098.1"/>
    <property type="molecule type" value="Genomic_DNA"/>
</dbReference>
<dbReference type="PANTHER" id="PTHR21470">
    <property type="entry name" value="RAB6-INTERACTING PROTEIN GORAB"/>
    <property type="match status" value="1"/>
</dbReference>
<sequence length="86" mass="10151">MIWEELESLTDPMRKEISAIRKRVDAINRELKPLGQSCQKKEKEFKEALEAYNEKNKEKAMFVSKFVEVKHTVSQSHLLQKARNCE</sequence>
<evidence type="ECO:0000313" key="2">
    <source>
        <dbReference type="Proteomes" id="UP000886595"/>
    </source>
</evidence>
<proteinExistence type="predicted"/>